<evidence type="ECO:0000313" key="13">
    <source>
        <dbReference type="Proteomes" id="UP000032250"/>
    </source>
</evidence>
<evidence type="ECO:0000256" key="9">
    <source>
        <dbReference type="ARBA" id="ARBA00023136"/>
    </source>
</evidence>
<evidence type="ECO:0000256" key="7">
    <source>
        <dbReference type="ARBA" id="ARBA00022989"/>
    </source>
</evidence>
<dbReference type="Gene3D" id="1.10.1200.120">
    <property type="entry name" value="Large-conductance mechanosensitive channel, MscL, domain 1"/>
    <property type="match status" value="1"/>
</dbReference>
<name>A0A0D1AHG1_CLOBO</name>
<protein>
    <recommendedName>
        <fullName evidence="11">Large-conductance mechanosensitive channel</fullName>
    </recommendedName>
</protein>
<evidence type="ECO:0000256" key="6">
    <source>
        <dbReference type="ARBA" id="ARBA00022692"/>
    </source>
</evidence>
<comment type="function">
    <text evidence="11">Channel that opens in response to stretch forces in the membrane lipid bilayer. May participate in the regulation of osmotic pressure changes within the cell.</text>
</comment>
<dbReference type="GO" id="GO:0008381">
    <property type="term" value="F:mechanosensitive monoatomic ion channel activity"/>
    <property type="evidence" value="ECO:0007669"/>
    <property type="project" value="UniProtKB-UniRule"/>
</dbReference>
<dbReference type="PRINTS" id="PR01264">
    <property type="entry name" value="MECHCHANNEL"/>
</dbReference>
<evidence type="ECO:0000256" key="8">
    <source>
        <dbReference type="ARBA" id="ARBA00023065"/>
    </source>
</evidence>
<keyword evidence="4 11" id="KW-0813">Transport</keyword>
<dbReference type="HOGENOM" id="CLU_095787_0_0_9"/>
<dbReference type="Proteomes" id="UP000032250">
    <property type="component" value="Unassembled WGS sequence"/>
</dbReference>
<dbReference type="EMBL" id="JXSU01000007">
    <property type="protein sequence ID" value="KIS22569.1"/>
    <property type="molecule type" value="Genomic_DNA"/>
</dbReference>
<keyword evidence="10 11" id="KW-0407">Ion channel</keyword>
<comment type="subunit">
    <text evidence="3 11">Homopentamer.</text>
</comment>
<evidence type="ECO:0000256" key="11">
    <source>
        <dbReference type="HAMAP-Rule" id="MF_00115"/>
    </source>
</evidence>
<dbReference type="InterPro" id="IPR037673">
    <property type="entry name" value="MSC/AndL"/>
</dbReference>
<dbReference type="NCBIfam" id="TIGR00220">
    <property type="entry name" value="mscL"/>
    <property type="match status" value="1"/>
</dbReference>
<feature type="transmembrane region" description="Helical" evidence="11">
    <location>
        <begin position="77"/>
        <end position="95"/>
    </location>
</feature>
<evidence type="ECO:0000256" key="5">
    <source>
        <dbReference type="ARBA" id="ARBA00022475"/>
    </source>
</evidence>
<evidence type="ECO:0000256" key="4">
    <source>
        <dbReference type="ARBA" id="ARBA00022448"/>
    </source>
</evidence>
<dbReference type="AlphaFoldDB" id="A0A0D1AHG1"/>
<sequence>MKNIIEEFKDFAVKGNAVELAVGVVIGGAFGKIVTSLVEDIIMPLVGLLIGGIDFTNLKFTMSFSEKTVVPIKYGNFIQAAVNFLIISFSIFLFIKLINKFKKKEEEVKEETKISNEEILLTEIRDLLKENKS</sequence>
<proteinExistence type="inferred from homology"/>
<dbReference type="RefSeq" id="WP_043031344.1">
    <property type="nucleotide sequence ID" value="NZ_JXSU01000007.1"/>
</dbReference>
<reference evidence="12 13" key="1">
    <citation type="submission" date="2014-06" db="EMBL/GenBank/DDBJ databases">
        <title>Genome characterization of distinct group I Clostridium botulinum lineages.</title>
        <authorList>
            <person name="Giordani F."/>
            <person name="Anselmo A."/>
            <person name="Fillo S."/>
            <person name="Palozzi A.M."/>
            <person name="Fortunato A."/>
            <person name="Gentile B."/>
            <person name="Ciammaruconi A."/>
            <person name="Anniballi F."/>
            <person name="De Medici D."/>
            <person name="Lista F."/>
        </authorList>
    </citation>
    <scope>NUCLEOTIDE SEQUENCE [LARGE SCALE GENOMIC DNA]</scope>
    <source>
        <strain evidence="12 13">B2 450</strain>
    </source>
</reference>
<dbReference type="OrthoDB" id="9810350at2"/>
<dbReference type="NCBIfam" id="NF001843">
    <property type="entry name" value="PRK00567.1-4"/>
    <property type="match status" value="1"/>
</dbReference>
<dbReference type="InterPro" id="IPR001185">
    <property type="entry name" value="MS_channel"/>
</dbReference>
<evidence type="ECO:0000256" key="10">
    <source>
        <dbReference type="ARBA" id="ARBA00023303"/>
    </source>
</evidence>
<feature type="transmembrane region" description="Helical" evidence="11">
    <location>
        <begin position="20"/>
        <end position="38"/>
    </location>
</feature>
<dbReference type="PATRIC" id="fig|1379739.3.peg.876"/>
<keyword evidence="5 11" id="KW-1003">Cell membrane</keyword>
<keyword evidence="6 11" id="KW-0812">Transmembrane</keyword>
<dbReference type="GO" id="GO:0005886">
    <property type="term" value="C:plasma membrane"/>
    <property type="evidence" value="ECO:0007669"/>
    <property type="project" value="UniProtKB-SubCell"/>
</dbReference>
<accession>A0A0D1AHG1</accession>
<gene>
    <name evidence="11" type="primary">mscL</name>
    <name evidence="12" type="ORF">N495_02840</name>
</gene>
<dbReference type="InterPro" id="IPR036019">
    <property type="entry name" value="MscL_channel"/>
</dbReference>
<dbReference type="SUPFAM" id="SSF81330">
    <property type="entry name" value="Gated mechanosensitive channel"/>
    <property type="match status" value="1"/>
</dbReference>
<keyword evidence="9 11" id="KW-0472">Membrane</keyword>
<keyword evidence="7 11" id="KW-1133">Transmembrane helix</keyword>
<comment type="similarity">
    <text evidence="2 11">Belongs to the MscL family.</text>
</comment>
<dbReference type="HAMAP" id="MF_00115">
    <property type="entry name" value="MscL"/>
    <property type="match status" value="1"/>
</dbReference>
<evidence type="ECO:0000256" key="3">
    <source>
        <dbReference type="ARBA" id="ARBA00011255"/>
    </source>
</evidence>
<organism evidence="12 13">
    <name type="scientific">Clostridium botulinum B2 450</name>
    <dbReference type="NCBI Taxonomy" id="1379739"/>
    <lineage>
        <taxon>Bacteria</taxon>
        <taxon>Bacillati</taxon>
        <taxon>Bacillota</taxon>
        <taxon>Clostridia</taxon>
        <taxon>Eubacteriales</taxon>
        <taxon>Clostridiaceae</taxon>
        <taxon>Clostridium</taxon>
    </lineage>
</organism>
<comment type="subcellular location">
    <subcellularLocation>
        <location evidence="1 11">Cell membrane</location>
        <topology evidence="1 11">Multi-pass membrane protein</topology>
    </subcellularLocation>
</comment>
<dbReference type="PANTHER" id="PTHR30266:SF2">
    <property type="entry name" value="LARGE-CONDUCTANCE MECHANOSENSITIVE CHANNEL"/>
    <property type="match status" value="1"/>
</dbReference>
<comment type="caution">
    <text evidence="12">The sequence shown here is derived from an EMBL/GenBank/DDBJ whole genome shotgun (WGS) entry which is preliminary data.</text>
</comment>
<evidence type="ECO:0000313" key="12">
    <source>
        <dbReference type="EMBL" id="KIS22569.1"/>
    </source>
</evidence>
<keyword evidence="8 11" id="KW-0406">Ion transport</keyword>
<dbReference type="PANTHER" id="PTHR30266">
    <property type="entry name" value="MECHANOSENSITIVE CHANNEL MSCL"/>
    <property type="match status" value="1"/>
</dbReference>
<evidence type="ECO:0000256" key="2">
    <source>
        <dbReference type="ARBA" id="ARBA00007254"/>
    </source>
</evidence>
<dbReference type="FunFam" id="1.10.1200.120:FF:000001">
    <property type="entry name" value="Large-conductance mechanosensitive channel"/>
    <property type="match status" value="1"/>
</dbReference>
<dbReference type="Pfam" id="PF01741">
    <property type="entry name" value="MscL"/>
    <property type="match status" value="1"/>
</dbReference>
<evidence type="ECO:0000256" key="1">
    <source>
        <dbReference type="ARBA" id="ARBA00004651"/>
    </source>
</evidence>